<evidence type="ECO:0008006" key="5">
    <source>
        <dbReference type="Google" id="ProtNLM"/>
    </source>
</evidence>
<name>A0A0M2KDM5_9GAMM</name>
<comment type="caution">
    <text evidence="2">The sequence shown here is derived from an EMBL/GenBank/DDBJ whole genome shotgun (WGS) entry which is preliminary data.</text>
</comment>
<reference evidence="2 4" key="1">
    <citation type="submission" date="2015-01" db="EMBL/GenBank/DDBJ databases">
        <title>Erwinia tracheiphila.</title>
        <authorList>
            <person name="Shapiro L.R."/>
        </authorList>
    </citation>
    <scope>NUCLEOTIDE SEQUENCE [LARGE SCALE GENOMIC DNA]</scope>
    <source>
        <strain evidence="2 4">BuffGH</strain>
    </source>
</reference>
<organism evidence="2 4">
    <name type="scientific">Erwinia tracheiphila</name>
    <dbReference type="NCBI Taxonomy" id="65700"/>
    <lineage>
        <taxon>Bacteria</taxon>
        <taxon>Pseudomonadati</taxon>
        <taxon>Pseudomonadota</taxon>
        <taxon>Gammaproteobacteria</taxon>
        <taxon>Enterobacterales</taxon>
        <taxon>Erwiniaceae</taxon>
        <taxon>Erwinia</taxon>
    </lineage>
</organism>
<accession>A0A0M2KDM5</accession>
<keyword evidence="4" id="KW-1185">Reference proteome</keyword>
<gene>
    <name evidence="3" type="ORF">SY86_01470</name>
    <name evidence="2" type="ORF">SY86_19070</name>
    <name evidence="1" type="ORF">SY86_25640</name>
</gene>
<protein>
    <recommendedName>
        <fullName evidence="5">Lysis protein</fullName>
    </recommendedName>
</protein>
<sequence>MNGNTLAVGTLLAAVAVLSAITRHYIIQYSEAATLAAERQETITDMQRRQKDAALLDEKYIREQADAQRTIKNLESDVAAGRKRLRVAATCTQQSTAPGSLGDASSARLDDAAQRDYFTLRERITTVTGQVKYLQDYIRQQCLH</sequence>
<evidence type="ECO:0000313" key="4">
    <source>
        <dbReference type="Proteomes" id="UP000033924"/>
    </source>
</evidence>
<dbReference type="GO" id="GO:0044659">
    <property type="term" value="P:viral release from host cell by cytolysis"/>
    <property type="evidence" value="ECO:0007669"/>
    <property type="project" value="InterPro"/>
</dbReference>
<dbReference type="Proteomes" id="UP000033924">
    <property type="component" value="Unassembled WGS sequence"/>
</dbReference>
<dbReference type="Pfam" id="PF03245">
    <property type="entry name" value="Phage_lysis"/>
    <property type="match status" value="1"/>
</dbReference>
<evidence type="ECO:0000313" key="1">
    <source>
        <dbReference type="EMBL" id="KKF34338.1"/>
    </source>
</evidence>
<dbReference type="InterPro" id="IPR004929">
    <property type="entry name" value="I-spanin"/>
</dbReference>
<dbReference type="EMBL" id="JXNU01000002">
    <property type="protein sequence ID" value="KKF37971.1"/>
    <property type="molecule type" value="Genomic_DNA"/>
</dbReference>
<dbReference type="EMBL" id="JXNU01000003">
    <property type="protein sequence ID" value="KKF37054.1"/>
    <property type="molecule type" value="Genomic_DNA"/>
</dbReference>
<dbReference type="AlphaFoldDB" id="A0A0M2KDM5"/>
<dbReference type="STRING" id="65700.SY86_01470"/>
<dbReference type="PATRIC" id="fig|65700.7.peg.356"/>
<proteinExistence type="predicted"/>
<dbReference type="EMBL" id="JXNU01000005">
    <property type="protein sequence ID" value="KKF34338.1"/>
    <property type="molecule type" value="Genomic_DNA"/>
</dbReference>
<evidence type="ECO:0000313" key="3">
    <source>
        <dbReference type="EMBL" id="KKF37971.1"/>
    </source>
</evidence>
<evidence type="ECO:0000313" key="2">
    <source>
        <dbReference type="EMBL" id="KKF37054.1"/>
    </source>
</evidence>